<dbReference type="AlphaFoldDB" id="E0IEU1"/>
<dbReference type="EMBL" id="AEDD01000012">
    <property type="protein sequence ID" value="EFM09179.1"/>
    <property type="molecule type" value="Genomic_DNA"/>
</dbReference>
<dbReference type="SUPFAM" id="SSF53448">
    <property type="entry name" value="Nucleotide-diphospho-sugar transferases"/>
    <property type="match status" value="1"/>
</dbReference>
<organism evidence="3 4">
    <name type="scientific">Paenibacillus curdlanolyticus YK9</name>
    <dbReference type="NCBI Taxonomy" id="717606"/>
    <lineage>
        <taxon>Bacteria</taxon>
        <taxon>Bacillati</taxon>
        <taxon>Bacillota</taxon>
        <taxon>Bacilli</taxon>
        <taxon>Bacillales</taxon>
        <taxon>Paenibacillaceae</taxon>
        <taxon>Paenibacillus</taxon>
    </lineage>
</organism>
<reference evidence="3 4" key="1">
    <citation type="submission" date="2010-07" db="EMBL/GenBank/DDBJ databases">
        <title>The draft genome of Paenibacillus curdlanolyticus YK9.</title>
        <authorList>
            <consortium name="US DOE Joint Genome Institute (JGI-PGF)"/>
            <person name="Lucas S."/>
            <person name="Copeland A."/>
            <person name="Lapidus A."/>
            <person name="Cheng J.-F."/>
            <person name="Bruce D."/>
            <person name="Goodwin L."/>
            <person name="Pitluck S."/>
            <person name="Land M.L."/>
            <person name="Hauser L."/>
            <person name="Chang Y.-J."/>
            <person name="Jeffries C."/>
            <person name="Anderson I.J."/>
            <person name="Johnson E."/>
            <person name="Loganathan U."/>
            <person name="Mulhopadhyay B."/>
            <person name="Kyrpides N."/>
            <person name="Woyke T.J."/>
        </authorList>
    </citation>
    <scope>NUCLEOTIDE SEQUENCE [LARGE SCALE GENOMIC DNA]</scope>
    <source>
        <strain evidence="3 4">YK9</strain>
    </source>
</reference>
<keyword evidence="1" id="KW-0802">TPR repeat</keyword>
<sequence length="763" mass="82549">MLLGVHLIVRNEAERLGGCLDSVWPWADELVIVDTGSTDATVQLAASYGARIVTSAWADDFAQARNIGLGQARTRWVLVLDADERVGAETDWANVRKMLLASGETAYRVMIENALGGAEGDEQPLLRSEAIRLFRADLGYQYVGAIHEQLAAMDGSGRLRDVDGPLAAIRLMHTGYSPALMAQKRTAERNGRIIREQLVERADDPFYWYNLGVTCCQQGEAAEASVAFARARMLAAPDAPYRPSLILDSARAMLAQGKEEEALALLGDGVQRYPNYADMQLLHGRLLERHGAWDEAKQAYFAAIAAGAGEGSEPETALTGGPAAIRPAAYITEAGAGGYQACTAFANLARRRGDRQTAAHYFERALVEQPGWQEALDGLAELLHEAGAEDAAIARTIVAYAGEEVQAAYEECREQQRGHGMSAADGKRTEAGHGDIRRQERAAAVAQALTGIGAYSAALPLWRLAGVPFGANGAVDTEGATAGGSVAVGESAKQPLHGVSRQELYAACLIRSGQYREAATWLYEQAYENNRCLSHSLGLDAALCCWMEGTRLSEYADLFLEEGTLALCMLAERVLLGHSEEAGTDMSGGESNTELAELMDRAVSHGLLRLALRWAAAREEAFAVSLHRHGYTEAAAERLLQRMAEGRLAAPGYAALGEMLYDRKLYGEALALFERAIETAPADERARLGAAAACMQLATEALIEREADRSAAAWLQEDRRRLASSAARLEGLGWRTVRTGAQRRRMRSGGAHEADFLMHDRQE</sequence>
<dbReference type="RefSeq" id="WP_006040165.1">
    <property type="nucleotide sequence ID" value="NZ_AEDD01000012.1"/>
</dbReference>
<evidence type="ECO:0000256" key="1">
    <source>
        <dbReference type="PROSITE-ProRule" id="PRU00339"/>
    </source>
</evidence>
<keyword evidence="4" id="KW-1185">Reference proteome</keyword>
<name>E0IEU1_9BACL</name>
<dbReference type="eggNOG" id="COG0457">
    <property type="taxonomic scope" value="Bacteria"/>
</dbReference>
<proteinExistence type="predicted"/>
<accession>E0IEU1</accession>
<dbReference type="InterPro" id="IPR019734">
    <property type="entry name" value="TPR_rpt"/>
</dbReference>
<dbReference type="InterPro" id="IPR011990">
    <property type="entry name" value="TPR-like_helical_dom_sf"/>
</dbReference>
<keyword evidence="3" id="KW-0808">Transferase</keyword>
<dbReference type="Pfam" id="PF00535">
    <property type="entry name" value="Glycos_transf_2"/>
    <property type="match status" value="1"/>
</dbReference>
<dbReference type="Gene3D" id="1.25.40.10">
    <property type="entry name" value="Tetratricopeptide repeat domain"/>
    <property type="match status" value="1"/>
</dbReference>
<dbReference type="PANTHER" id="PTHR43630">
    <property type="entry name" value="POLY-BETA-1,6-N-ACETYL-D-GLUCOSAMINE SYNTHASE"/>
    <property type="match status" value="1"/>
</dbReference>
<dbReference type="Proteomes" id="UP000005387">
    <property type="component" value="Unassembled WGS sequence"/>
</dbReference>
<dbReference type="Gene3D" id="3.90.550.10">
    <property type="entry name" value="Spore Coat Polysaccharide Biosynthesis Protein SpsA, Chain A"/>
    <property type="match status" value="1"/>
</dbReference>
<dbReference type="InterPro" id="IPR001173">
    <property type="entry name" value="Glyco_trans_2-like"/>
</dbReference>
<dbReference type="OrthoDB" id="9815923at2"/>
<evidence type="ECO:0000259" key="2">
    <source>
        <dbReference type="Pfam" id="PF00535"/>
    </source>
</evidence>
<dbReference type="PANTHER" id="PTHR43630:SF2">
    <property type="entry name" value="GLYCOSYLTRANSFERASE"/>
    <property type="match status" value="1"/>
</dbReference>
<dbReference type="SUPFAM" id="SSF48452">
    <property type="entry name" value="TPR-like"/>
    <property type="match status" value="1"/>
</dbReference>
<dbReference type="PROSITE" id="PS50005">
    <property type="entry name" value="TPR"/>
    <property type="match status" value="1"/>
</dbReference>
<dbReference type="GO" id="GO:0016740">
    <property type="term" value="F:transferase activity"/>
    <property type="evidence" value="ECO:0007669"/>
    <property type="project" value="UniProtKB-KW"/>
</dbReference>
<feature type="domain" description="Glycosyltransferase 2-like" evidence="2">
    <location>
        <begin position="7"/>
        <end position="86"/>
    </location>
</feature>
<dbReference type="eggNOG" id="COG0463">
    <property type="taxonomic scope" value="Bacteria"/>
</dbReference>
<protein>
    <submittedName>
        <fullName evidence="3">Glycosyl transferase family 2</fullName>
    </submittedName>
</protein>
<gene>
    <name evidence="3" type="ORF">PaecuDRAFT_4182</name>
</gene>
<evidence type="ECO:0000313" key="4">
    <source>
        <dbReference type="Proteomes" id="UP000005387"/>
    </source>
</evidence>
<dbReference type="InterPro" id="IPR029044">
    <property type="entry name" value="Nucleotide-diphossugar_trans"/>
</dbReference>
<dbReference type="STRING" id="717606.PaecuDRAFT_4182"/>
<dbReference type="CDD" id="cd02511">
    <property type="entry name" value="Beta4Glucosyltransferase"/>
    <property type="match status" value="1"/>
</dbReference>
<dbReference type="SMART" id="SM00028">
    <property type="entry name" value="TPR"/>
    <property type="match status" value="4"/>
</dbReference>
<evidence type="ECO:0000313" key="3">
    <source>
        <dbReference type="EMBL" id="EFM09179.1"/>
    </source>
</evidence>
<feature type="repeat" description="TPR" evidence="1">
    <location>
        <begin position="650"/>
        <end position="683"/>
    </location>
</feature>